<accession>A0AAU7X770</accession>
<feature type="domain" description="Fumarylacetoacetase-like C-terminal" evidence="2">
    <location>
        <begin position="85"/>
        <end position="247"/>
    </location>
</feature>
<evidence type="ECO:0000259" key="2">
    <source>
        <dbReference type="Pfam" id="PF01557"/>
    </source>
</evidence>
<dbReference type="PANTHER" id="PTHR30143">
    <property type="entry name" value="ACID HYDRATASE"/>
    <property type="match status" value="1"/>
</dbReference>
<dbReference type="PANTHER" id="PTHR30143:SF0">
    <property type="entry name" value="2-KETO-4-PENTENOATE HYDRATASE"/>
    <property type="match status" value="1"/>
</dbReference>
<keyword evidence="1" id="KW-0456">Lyase</keyword>
<dbReference type="AlphaFoldDB" id="A0AAU7X770"/>
<dbReference type="SUPFAM" id="SSF56529">
    <property type="entry name" value="FAH"/>
    <property type="match status" value="1"/>
</dbReference>
<dbReference type="EMBL" id="CP158568">
    <property type="protein sequence ID" value="XBY42908.1"/>
    <property type="molecule type" value="Genomic_DNA"/>
</dbReference>
<gene>
    <name evidence="3" type="ORF">ABS361_12385</name>
</gene>
<dbReference type="GO" id="GO:0008684">
    <property type="term" value="F:2-oxopent-4-enoate hydratase activity"/>
    <property type="evidence" value="ECO:0007669"/>
    <property type="project" value="TreeGrafter"/>
</dbReference>
<dbReference type="Pfam" id="PF01557">
    <property type="entry name" value="FAA_hydrolase"/>
    <property type="match status" value="1"/>
</dbReference>
<dbReference type="InterPro" id="IPR011234">
    <property type="entry name" value="Fumarylacetoacetase-like_C"/>
</dbReference>
<sequence length="257" mass="26454">MPDHSSDATRADRLASLLRDARASGEALASVPDDLMPRDAAEADACQFAVVDSLGAIGAFKVMQVGDAAGSLGPIPARHVLTAPCSLALPSSRIRIELELAFRIGRDLPGRADGHPYGRNEVAEAIASALPVFEIVESRLPAGLSGLIGRADSMSNWGLALGTEISDWRTQVRSDLTVRLTIAGRTVVDSVGGHPSGDPAHALPWLANALVAAGRPLAAGQIVTTGAFGGAHPVEAGDTVEGAIGDFDPIAMRFTAA</sequence>
<protein>
    <submittedName>
        <fullName evidence="3">Fumarylacetoacetate hydrolase family protein</fullName>
    </submittedName>
</protein>
<evidence type="ECO:0000256" key="1">
    <source>
        <dbReference type="ARBA" id="ARBA00023239"/>
    </source>
</evidence>
<evidence type="ECO:0000313" key="3">
    <source>
        <dbReference type="EMBL" id="XBY42908.1"/>
    </source>
</evidence>
<reference evidence="3" key="1">
    <citation type="submission" date="2024-06" db="EMBL/GenBank/DDBJ databases">
        <title>Methylostella associata gen. nov., sp. nov., a novel Ancalomicrobiaceae-affiliated facultatively methylotrophic bacteria that feed on methanotrophs of the genus Methylococcus.</title>
        <authorList>
            <person name="Saltykova V."/>
            <person name="Danilova O.V."/>
            <person name="Oshkin I.Y."/>
            <person name="Belova S.E."/>
            <person name="Pimenov N.V."/>
            <person name="Dedysh S.N."/>
        </authorList>
    </citation>
    <scope>NUCLEOTIDE SEQUENCE</scope>
    <source>
        <strain evidence="3">S20</strain>
    </source>
</reference>
<dbReference type="GO" id="GO:0016787">
    <property type="term" value="F:hydrolase activity"/>
    <property type="evidence" value="ECO:0007669"/>
    <property type="project" value="UniProtKB-KW"/>
</dbReference>
<proteinExistence type="predicted"/>
<name>A0AAU7X770_9HYPH</name>
<keyword evidence="3" id="KW-0378">Hydrolase</keyword>
<dbReference type="InterPro" id="IPR036663">
    <property type="entry name" value="Fumarylacetoacetase_C_sf"/>
</dbReference>
<dbReference type="InterPro" id="IPR050772">
    <property type="entry name" value="Hydratase-Decarb/MhpD_sf"/>
</dbReference>
<dbReference type="GO" id="GO:0005737">
    <property type="term" value="C:cytoplasm"/>
    <property type="evidence" value="ECO:0007669"/>
    <property type="project" value="TreeGrafter"/>
</dbReference>
<organism evidence="3">
    <name type="scientific">Methyloraptor flagellatus</name>
    <dbReference type="NCBI Taxonomy" id="3162530"/>
    <lineage>
        <taxon>Bacteria</taxon>
        <taxon>Pseudomonadati</taxon>
        <taxon>Pseudomonadota</taxon>
        <taxon>Alphaproteobacteria</taxon>
        <taxon>Hyphomicrobiales</taxon>
        <taxon>Ancalomicrobiaceae</taxon>
        <taxon>Methyloraptor</taxon>
    </lineage>
</organism>
<dbReference type="Gene3D" id="3.90.850.10">
    <property type="entry name" value="Fumarylacetoacetase-like, C-terminal domain"/>
    <property type="match status" value="1"/>
</dbReference>
<dbReference type="KEGG" id="mflg:ABS361_12385"/>
<dbReference type="RefSeq" id="WP_407048011.1">
    <property type="nucleotide sequence ID" value="NZ_CP158568.1"/>
</dbReference>